<name>A0A368R0N4_SETIT</name>
<sequence length="347" mass="39192">MPLSERATIPSSLSSSLELNPLLRDLVEKKLSLKRSVTSMAAELKDARNRLASKELLYAQELEARKVAELKATDLEDEVNKMQKCLEDKEEQLRASLSINEQCRRKLVDLRSQLLITQTTAESTAASANSGLLHCSSLLEKLNDNENSLSEATYPVGNVAEQLNHFHEYLKSRDPSRGHIKDYYLTTESDIMNAFAKAGVDNVNELMKIMSDVSPKNSENINEDLIFEDDDNANLREGIRVLSAHWENKIKELESQLDKHVGIVQELKRWILKLEFSLQEPRSRLQKLQRVREKRSKALTLKELRNQAAMEQPSGGGSGDKQNLGKSSGFKLIASMSMLVLFILAKR</sequence>
<dbReference type="EMBL" id="CM003532">
    <property type="protein sequence ID" value="RCV23759.1"/>
    <property type="molecule type" value="Genomic_DNA"/>
</dbReference>
<reference evidence="3" key="1">
    <citation type="journal article" date="2012" name="Nat. Biotechnol.">
        <title>Reference genome sequence of the model plant Setaria.</title>
        <authorList>
            <person name="Bennetzen J.L."/>
            <person name="Schmutz J."/>
            <person name="Wang H."/>
            <person name="Percifield R."/>
            <person name="Hawkins J."/>
            <person name="Pontaroli A.C."/>
            <person name="Estep M."/>
            <person name="Feng L."/>
            <person name="Vaughn J.N."/>
            <person name="Grimwood J."/>
            <person name="Jenkins J."/>
            <person name="Barry K."/>
            <person name="Lindquist E."/>
            <person name="Hellsten U."/>
            <person name="Deshpande S."/>
            <person name="Wang X."/>
            <person name="Wu X."/>
            <person name="Mitros T."/>
            <person name="Triplett J."/>
            <person name="Yang X."/>
            <person name="Ye C.Y."/>
            <person name="Mauro-Herrera M."/>
            <person name="Wang L."/>
            <person name="Li P."/>
            <person name="Sharma M."/>
            <person name="Sharma R."/>
            <person name="Ronald P.C."/>
            <person name="Panaud O."/>
            <person name="Kellogg E.A."/>
            <person name="Brutnell T.P."/>
            <person name="Doust A.N."/>
            <person name="Tuskan G.A."/>
            <person name="Rokhsar D."/>
            <person name="Devos K.M."/>
        </authorList>
    </citation>
    <scope>NUCLEOTIDE SEQUENCE [LARGE SCALE GENOMIC DNA]</scope>
    <source>
        <strain evidence="3">Yugu1</strain>
    </source>
</reference>
<accession>A0A368R0N4</accession>
<proteinExistence type="predicted"/>
<dbReference type="PANTHER" id="PTHR48145">
    <property type="entry name" value="NUCLEAR ENVELOPE-ASSOCIATED PROTEIN 1"/>
    <property type="match status" value="1"/>
</dbReference>
<feature type="coiled-coil region" evidence="1">
    <location>
        <begin position="58"/>
        <end position="92"/>
    </location>
</feature>
<feature type="region of interest" description="Disordered" evidence="2">
    <location>
        <begin position="304"/>
        <end position="323"/>
    </location>
</feature>
<evidence type="ECO:0000313" key="3">
    <source>
        <dbReference type="EMBL" id="RCV23759.1"/>
    </source>
</evidence>
<dbReference type="OrthoDB" id="678977at2759"/>
<gene>
    <name evidence="3" type="ORF">SETIT_5G031000v2</name>
</gene>
<dbReference type="AlphaFoldDB" id="A0A368R0N4"/>
<dbReference type="EMBL" id="CM003532">
    <property type="protein sequence ID" value="RCV23760.1"/>
    <property type="molecule type" value="Genomic_DNA"/>
</dbReference>
<dbReference type="KEGG" id="sita:101780148"/>
<organism evidence="3">
    <name type="scientific">Setaria italica</name>
    <name type="common">Foxtail millet</name>
    <name type="synonym">Panicum italicum</name>
    <dbReference type="NCBI Taxonomy" id="4555"/>
    <lineage>
        <taxon>Eukaryota</taxon>
        <taxon>Viridiplantae</taxon>
        <taxon>Streptophyta</taxon>
        <taxon>Embryophyta</taxon>
        <taxon>Tracheophyta</taxon>
        <taxon>Spermatophyta</taxon>
        <taxon>Magnoliopsida</taxon>
        <taxon>Liliopsida</taxon>
        <taxon>Poales</taxon>
        <taxon>Poaceae</taxon>
        <taxon>PACMAD clade</taxon>
        <taxon>Panicoideae</taxon>
        <taxon>Panicodae</taxon>
        <taxon>Paniceae</taxon>
        <taxon>Cenchrinae</taxon>
        <taxon>Setaria</taxon>
    </lineage>
</organism>
<dbReference type="PANTHER" id="PTHR48145:SF2">
    <property type="match status" value="1"/>
</dbReference>
<dbReference type="InterPro" id="IPR049932">
    <property type="entry name" value="NEAP1-4"/>
</dbReference>
<keyword evidence="1" id="KW-0175">Coiled coil</keyword>
<evidence type="ECO:0000256" key="1">
    <source>
        <dbReference type="SAM" id="Coils"/>
    </source>
</evidence>
<evidence type="ECO:0000256" key="2">
    <source>
        <dbReference type="SAM" id="MobiDB-lite"/>
    </source>
</evidence>
<reference evidence="3" key="2">
    <citation type="submission" date="2015-07" db="EMBL/GenBank/DDBJ databases">
        <authorList>
            <person name="Noorani M."/>
        </authorList>
    </citation>
    <scope>NUCLEOTIDE SEQUENCE</scope>
    <source>
        <strain evidence="3">Yugu1</strain>
    </source>
</reference>
<dbReference type="STRING" id="4555.A0A368R0N4"/>
<protein>
    <submittedName>
        <fullName evidence="3">Uncharacterized protein</fullName>
    </submittedName>
</protein>